<reference evidence="1" key="1">
    <citation type="submission" date="2014-11" db="EMBL/GenBank/DDBJ databases">
        <authorList>
            <person name="Amaro Gonzalez C."/>
        </authorList>
    </citation>
    <scope>NUCLEOTIDE SEQUENCE</scope>
</reference>
<dbReference type="EMBL" id="GBXM01009974">
    <property type="protein sequence ID" value="JAH98603.1"/>
    <property type="molecule type" value="Transcribed_RNA"/>
</dbReference>
<proteinExistence type="predicted"/>
<dbReference type="AlphaFoldDB" id="A0A0E9XA70"/>
<sequence length="32" mass="3718">MLNTLVSFCESLAGQNLTGREINERWRLVRPN</sequence>
<evidence type="ECO:0000313" key="1">
    <source>
        <dbReference type="EMBL" id="JAH98603.1"/>
    </source>
</evidence>
<accession>A0A0E9XA70</accession>
<organism evidence="1">
    <name type="scientific">Anguilla anguilla</name>
    <name type="common">European freshwater eel</name>
    <name type="synonym">Muraena anguilla</name>
    <dbReference type="NCBI Taxonomy" id="7936"/>
    <lineage>
        <taxon>Eukaryota</taxon>
        <taxon>Metazoa</taxon>
        <taxon>Chordata</taxon>
        <taxon>Craniata</taxon>
        <taxon>Vertebrata</taxon>
        <taxon>Euteleostomi</taxon>
        <taxon>Actinopterygii</taxon>
        <taxon>Neopterygii</taxon>
        <taxon>Teleostei</taxon>
        <taxon>Anguilliformes</taxon>
        <taxon>Anguillidae</taxon>
        <taxon>Anguilla</taxon>
    </lineage>
</organism>
<protein>
    <submittedName>
        <fullName evidence="1">Uncharacterized protein</fullName>
    </submittedName>
</protein>
<name>A0A0E9XA70_ANGAN</name>
<reference evidence="1" key="2">
    <citation type="journal article" date="2015" name="Fish Shellfish Immunol.">
        <title>Early steps in the European eel (Anguilla anguilla)-Vibrio vulnificus interaction in the gills: Role of the RtxA13 toxin.</title>
        <authorList>
            <person name="Callol A."/>
            <person name="Pajuelo D."/>
            <person name="Ebbesson L."/>
            <person name="Teles M."/>
            <person name="MacKenzie S."/>
            <person name="Amaro C."/>
        </authorList>
    </citation>
    <scope>NUCLEOTIDE SEQUENCE</scope>
</reference>